<organism evidence="3 4">
    <name type="scientific">Methylomonas methanica</name>
    <dbReference type="NCBI Taxonomy" id="421"/>
    <lineage>
        <taxon>Bacteria</taxon>
        <taxon>Pseudomonadati</taxon>
        <taxon>Pseudomonadota</taxon>
        <taxon>Gammaproteobacteria</taxon>
        <taxon>Methylococcales</taxon>
        <taxon>Methylococcaceae</taxon>
        <taxon>Methylomonas</taxon>
    </lineage>
</organism>
<evidence type="ECO:0000313" key="3">
    <source>
        <dbReference type="EMBL" id="OAI04381.1"/>
    </source>
</evidence>
<comment type="caution">
    <text evidence="3">The sequence shown here is derived from an EMBL/GenBank/DDBJ whole genome shotgun (WGS) entry which is preliminary data.</text>
</comment>
<accession>A0A177MFG8</accession>
<evidence type="ECO:0000313" key="4">
    <source>
        <dbReference type="Proteomes" id="UP000077763"/>
    </source>
</evidence>
<name>A0A177MFG8_METMH</name>
<dbReference type="RefSeq" id="WP_064036706.1">
    <property type="nucleotide sequence ID" value="NZ_LUUH01000050.1"/>
</dbReference>
<gene>
    <name evidence="3" type="ORF">A1353_13345</name>
</gene>
<dbReference type="AlphaFoldDB" id="A0A177MFG8"/>
<keyword evidence="3" id="KW-0238">DNA-binding</keyword>
<dbReference type="Proteomes" id="UP000077763">
    <property type="component" value="Unassembled WGS sequence"/>
</dbReference>
<evidence type="ECO:0000256" key="1">
    <source>
        <dbReference type="ARBA" id="ARBA00038248"/>
    </source>
</evidence>
<dbReference type="GO" id="GO:0003677">
    <property type="term" value="F:DNA binding"/>
    <property type="evidence" value="ECO:0007669"/>
    <property type="project" value="UniProtKB-KW"/>
</dbReference>
<protein>
    <submittedName>
        <fullName evidence="3">DNA-binding protein</fullName>
    </submittedName>
</protein>
<comment type="similarity">
    <text evidence="1">Belongs to the UPF0332 family.</text>
</comment>
<evidence type="ECO:0000259" key="2">
    <source>
        <dbReference type="Pfam" id="PF05168"/>
    </source>
</evidence>
<dbReference type="EMBL" id="LUUH01000050">
    <property type="protein sequence ID" value="OAI04381.1"/>
    <property type="molecule type" value="Genomic_DNA"/>
</dbReference>
<reference evidence="3 4" key="1">
    <citation type="submission" date="2016-03" db="EMBL/GenBank/DDBJ databases">
        <authorList>
            <person name="Ploux O."/>
        </authorList>
    </citation>
    <scope>NUCLEOTIDE SEQUENCE [LARGE SCALE GENOMIC DNA]</scope>
    <source>
        <strain evidence="3 4">R-45371</strain>
    </source>
</reference>
<dbReference type="InterPro" id="IPR007842">
    <property type="entry name" value="HEPN_dom"/>
</dbReference>
<dbReference type="PANTHER" id="PTHR36565">
    <property type="entry name" value="UPF0332 PROTEIN TM_1000"/>
    <property type="match status" value="1"/>
</dbReference>
<feature type="domain" description="HEPN" evidence="2">
    <location>
        <begin position="5"/>
        <end position="119"/>
    </location>
</feature>
<dbReference type="InterPro" id="IPR052226">
    <property type="entry name" value="UPF0332_toxin"/>
</dbReference>
<sequence length="134" mass="14505">MNACEWLQKAERALASARLLLADGDSEGACNRSYYAMFESAQAALSISGRMIPDEACRTHNGLITLFSLHLVKPGLIAVELGRSLNRVQEIRLLADYTGDAIDLKQAADAVAQAECFVRGMQEYVAKLDGPESG</sequence>
<dbReference type="Gene3D" id="1.20.120.330">
    <property type="entry name" value="Nucleotidyltransferases domain 2"/>
    <property type="match status" value="1"/>
</dbReference>
<proteinExistence type="inferred from homology"/>
<dbReference type="PANTHER" id="PTHR36565:SF1">
    <property type="entry name" value="UPF0332 PROTEIN TM_1000"/>
    <property type="match status" value="1"/>
</dbReference>
<dbReference type="Pfam" id="PF05168">
    <property type="entry name" value="HEPN"/>
    <property type="match status" value="1"/>
</dbReference>